<feature type="coiled-coil region" evidence="8">
    <location>
        <begin position="57"/>
        <end position="105"/>
    </location>
</feature>
<dbReference type="GO" id="GO:0000281">
    <property type="term" value="P:mitotic cytokinesis"/>
    <property type="evidence" value="ECO:0007669"/>
    <property type="project" value="TreeGrafter"/>
</dbReference>
<dbReference type="GO" id="GO:0005096">
    <property type="term" value="F:GTPase activator activity"/>
    <property type="evidence" value="ECO:0007669"/>
    <property type="project" value="UniProtKB-KW"/>
</dbReference>
<evidence type="ECO:0000313" key="13">
    <source>
        <dbReference type="Proteomes" id="UP001152759"/>
    </source>
</evidence>
<name>A0A9P0ANH9_BEMTA</name>
<dbReference type="FunFam" id="3.30.60.20:FF:000033">
    <property type="entry name" value="Rac GTPase-activating protein 1"/>
    <property type="match status" value="1"/>
</dbReference>
<dbReference type="Pfam" id="PF00130">
    <property type="entry name" value="C1_1"/>
    <property type="match status" value="1"/>
</dbReference>
<evidence type="ECO:0000313" key="12">
    <source>
        <dbReference type="EMBL" id="CAH0395664.1"/>
    </source>
</evidence>
<evidence type="ECO:0000256" key="9">
    <source>
        <dbReference type="SAM" id="MobiDB-lite"/>
    </source>
</evidence>
<keyword evidence="2" id="KW-0217">Developmental protein</keyword>
<dbReference type="GO" id="GO:0051256">
    <property type="term" value="P:mitotic spindle midzone assembly"/>
    <property type="evidence" value="ECO:0007669"/>
    <property type="project" value="TreeGrafter"/>
</dbReference>
<keyword evidence="7" id="KW-0744">Spermatogenesis</keyword>
<feature type="compositionally biased region" description="Low complexity" evidence="9">
    <location>
        <begin position="185"/>
        <end position="195"/>
    </location>
</feature>
<dbReference type="GO" id="GO:0051233">
    <property type="term" value="C:spindle midzone"/>
    <property type="evidence" value="ECO:0007669"/>
    <property type="project" value="TreeGrafter"/>
</dbReference>
<dbReference type="GO" id="GO:0030154">
    <property type="term" value="P:cell differentiation"/>
    <property type="evidence" value="ECO:0007669"/>
    <property type="project" value="UniProtKB-KW"/>
</dbReference>
<dbReference type="Pfam" id="PF00620">
    <property type="entry name" value="RhoGAP"/>
    <property type="match status" value="1"/>
</dbReference>
<evidence type="ECO:0000256" key="7">
    <source>
        <dbReference type="ARBA" id="ARBA00022871"/>
    </source>
</evidence>
<keyword evidence="8" id="KW-0175">Coiled coil</keyword>
<dbReference type="SUPFAM" id="SSF48350">
    <property type="entry name" value="GTPase activation domain, GAP"/>
    <property type="match status" value="1"/>
</dbReference>
<reference evidence="12" key="1">
    <citation type="submission" date="2021-12" db="EMBL/GenBank/DDBJ databases">
        <authorList>
            <person name="King R."/>
        </authorList>
    </citation>
    <scope>NUCLEOTIDE SEQUENCE</scope>
</reference>
<evidence type="ECO:0000256" key="8">
    <source>
        <dbReference type="SAM" id="Coils"/>
    </source>
</evidence>
<feature type="region of interest" description="Disordered" evidence="9">
    <location>
        <begin position="151"/>
        <end position="197"/>
    </location>
</feature>
<dbReference type="GO" id="GO:0030496">
    <property type="term" value="C:midbody"/>
    <property type="evidence" value="ECO:0007669"/>
    <property type="project" value="TreeGrafter"/>
</dbReference>
<keyword evidence="1" id="KW-0343">GTPase activation</keyword>
<feature type="domain" description="Rho-GAP" evidence="11">
    <location>
        <begin position="363"/>
        <end position="557"/>
    </location>
</feature>
<gene>
    <name evidence="12" type="ORF">BEMITA_LOCUS13827</name>
</gene>
<evidence type="ECO:0000256" key="5">
    <source>
        <dbReference type="ARBA" id="ARBA00022782"/>
    </source>
</evidence>
<dbReference type="CDD" id="cd20821">
    <property type="entry name" value="C1_MgcRacGAP"/>
    <property type="match status" value="1"/>
</dbReference>
<feature type="domain" description="Phorbol-ester/DAG-type" evidence="10">
    <location>
        <begin position="299"/>
        <end position="348"/>
    </location>
</feature>
<dbReference type="EMBL" id="OU963870">
    <property type="protein sequence ID" value="CAH0395664.1"/>
    <property type="molecule type" value="Genomic_DNA"/>
</dbReference>
<dbReference type="SMART" id="SM00324">
    <property type="entry name" value="RhoGAP"/>
    <property type="match status" value="1"/>
</dbReference>
<proteinExistence type="predicted"/>
<sequence length="624" mass="69380">MSSSSSSQRQRLTLIAQFDDICRCYEILAEGCEQDFKRFVLSQEGVRLKWLEAVNECQRMKGALESSNNEISTLNKKLRTARIMLDREKAMRRNAERDLAAIIRDYAAMDNSVTNATMRSRYSADAKLADGLNTISERDSDIRSELSYSRSDDDLDVSYGKQWKRNRPPPMASPEPVSAKRRRSSLSTNTNTNSKRTLEIHGGKESLVTTTTVTMKKGEPVTATQTMHTIPASSSSTTSLFAHPTTPAARPFPSRTKIQASAPPASDDESDFTNMNENLQNISPNIREYGAGSQINSRMHQFIQRTIMKPESCGPCGKRINFGRMALKCIDCRAIAHYDCKEQVPLPCVAMGTTPTGKGAVKGTISDFTPSIPPMVPALVIHCINEIEQRGMSEIGLYRVPGSDKEVKALKEKFMRGKGAPNLSQIKDIPVICSCLKDFLRNLSEPLIPTSMWGDFVRATEAEKTKALDEFRAILYQAIYCSLPQPNRDTLAYIILHLQRVAESPECKMPIKSLADVFGPTLVGPKIMSADASTAFKENHQASQVVELLLKVPSDFWAAIISPSAIVGPYSQPTTPYNSGMRNTPSTENLMRQTVNRLFSGTPLGQRTRRKKRFFDTPPSLKKQ</sequence>
<feature type="region of interest" description="Disordered" evidence="9">
    <location>
        <begin position="230"/>
        <end position="270"/>
    </location>
</feature>
<keyword evidence="5" id="KW-0221">Differentiation</keyword>
<dbReference type="GO" id="GO:0032154">
    <property type="term" value="C:cleavage furrow"/>
    <property type="evidence" value="ECO:0007669"/>
    <property type="project" value="TreeGrafter"/>
</dbReference>
<dbReference type="PANTHER" id="PTHR46199:SF3">
    <property type="entry name" value="RAC GTPASE-ACTIVATING PROTEIN 1"/>
    <property type="match status" value="1"/>
</dbReference>
<evidence type="ECO:0008006" key="14">
    <source>
        <dbReference type="Google" id="ProtNLM"/>
    </source>
</evidence>
<dbReference type="SUPFAM" id="SSF57889">
    <property type="entry name" value="Cysteine-rich domain"/>
    <property type="match status" value="1"/>
</dbReference>
<evidence type="ECO:0000259" key="10">
    <source>
        <dbReference type="PROSITE" id="PS50081"/>
    </source>
</evidence>
<dbReference type="SMART" id="SM00109">
    <property type="entry name" value="C1"/>
    <property type="match status" value="1"/>
</dbReference>
<dbReference type="GO" id="GO:0005634">
    <property type="term" value="C:nucleus"/>
    <property type="evidence" value="ECO:0007669"/>
    <property type="project" value="TreeGrafter"/>
</dbReference>
<dbReference type="InterPro" id="IPR046349">
    <property type="entry name" value="C1-like_sf"/>
</dbReference>
<dbReference type="KEGG" id="btab:109034833"/>
<feature type="region of interest" description="Disordered" evidence="9">
    <location>
        <begin position="601"/>
        <end position="624"/>
    </location>
</feature>
<dbReference type="AlphaFoldDB" id="A0A9P0ANH9"/>
<protein>
    <recommendedName>
        <fullName evidence="14">Rac GTPase-activating protein 1</fullName>
    </recommendedName>
</protein>
<dbReference type="PROSITE" id="PS50238">
    <property type="entry name" value="RHOGAP"/>
    <property type="match status" value="1"/>
</dbReference>
<dbReference type="PROSITE" id="PS50081">
    <property type="entry name" value="ZF_DAG_PE_2"/>
    <property type="match status" value="1"/>
</dbReference>
<dbReference type="GO" id="GO:0097149">
    <property type="term" value="C:centralspindlin complex"/>
    <property type="evidence" value="ECO:0007669"/>
    <property type="project" value="TreeGrafter"/>
</dbReference>
<evidence type="ECO:0000259" key="11">
    <source>
        <dbReference type="PROSITE" id="PS50238"/>
    </source>
</evidence>
<organism evidence="12 13">
    <name type="scientific">Bemisia tabaci</name>
    <name type="common">Sweetpotato whitefly</name>
    <name type="synonym">Aleurodes tabaci</name>
    <dbReference type="NCBI Taxonomy" id="7038"/>
    <lineage>
        <taxon>Eukaryota</taxon>
        <taxon>Metazoa</taxon>
        <taxon>Ecdysozoa</taxon>
        <taxon>Arthropoda</taxon>
        <taxon>Hexapoda</taxon>
        <taxon>Insecta</taxon>
        <taxon>Pterygota</taxon>
        <taxon>Neoptera</taxon>
        <taxon>Paraneoptera</taxon>
        <taxon>Hemiptera</taxon>
        <taxon>Sternorrhyncha</taxon>
        <taxon>Aleyrodoidea</taxon>
        <taxon>Aleyrodidae</taxon>
        <taxon>Aleyrodinae</taxon>
        <taxon>Bemisia</taxon>
    </lineage>
</organism>
<keyword evidence="13" id="KW-1185">Reference proteome</keyword>
<dbReference type="PROSITE" id="PS00479">
    <property type="entry name" value="ZF_DAG_PE_1"/>
    <property type="match status" value="1"/>
</dbReference>
<dbReference type="Gene3D" id="3.30.60.20">
    <property type="match status" value="1"/>
</dbReference>
<accession>A0A9P0ANH9</accession>
<evidence type="ECO:0000256" key="3">
    <source>
        <dbReference type="ARBA" id="ARBA00022723"/>
    </source>
</evidence>
<dbReference type="GO" id="GO:0007283">
    <property type="term" value="P:spermatogenesis"/>
    <property type="evidence" value="ECO:0007669"/>
    <property type="project" value="UniProtKB-KW"/>
</dbReference>
<keyword evidence="6" id="KW-0862">Zinc</keyword>
<dbReference type="GO" id="GO:0007266">
    <property type="term" value="P:Rho protein signal transduction"/>
    <property type="evidence" value="ECO:0007669"/>
    <property type="project" value="TreeGrafter"/>
</dbReference>
<dbReference type="Proteomes" id="UP001152759">
    <property type="component" value="Chromosome 9"/>
</dbReference>
<dbReference type="InterPro" id="IPR008936">
    <property type="entry name" value="Rho_GTPase_activation_prot"/>
</dbReference>
<dbReference type="PANTHER" id="PTHR46199">
    <property type="entry name" value="RAC GTPASE-ACTIVATING PROTEIN 1"/>
    <property type="match status" value="1"/>
</dbReference>
<dbReference type="InterPro" id="IPR000198">
    <property type="entry name" value="RhoGAP_dom"/>
</dbReference>
<dbReference type="CDD" id="cd04382">
    <property type="entry name" value="RhoGAP_MgcRacGAP"/>
    <property type="match status" value="1"/>
</dbReference>
<dbReference type="GO" id="GO:0008270">
    <property type="term" value="F:zinc ion binding"/>
    <property type="evidence" value="ECO:0007669"/>
    <property type="project" value="UniProtKB-KW"/>
</dbReference>
<feature type="compositionally biased region" description="Polar residues" evidence="9">
    <location>
        <begin position="230"/>
        <end position="240"/>
    </location>
</feature>
<keyword evidence="4" id="KW-0863">Zinc-finger</keyword>
<dbReference type="InterPro" id="IPR002219">
    <property type="entry name" value="PKC_DAG/PE"/>
</dbReference>
<evidence type="ECO:0000256" key="2">
    <source>
        <dbReference type="ARBA" id="ARBA00022473"/>
    </source>
</evidence>
<evidence type="ECO:0000256" key="1">
    <source>
        <dbReference type="ARBA" id="ARBA00022468"/>
    </source>
</evidence>
<evidence type="ECO:0000256" key="4">
    <source>
        <dbReference type="ARBA" id="ARBA00022771"/>
    </source>
</evidence>
<dbReference type="Gene3D" id="1.10.555.10">
    <property type="entry name" value="Rho GTPase activation protein"/>
    <property type="match status" value="1"/>
</dbReference>
<evidence type="ECO:0000256" key="6">
    <source>
        <dbReference type="ARBA" id="ARBA00022833"/>
    </source>
</evidence>
<keyword evidence="3" id="KW-0479">Metal-binding</keyword>